<feature type="transmembrane region" description="Helical" evidence="2">
    <location>
        <begin position="234"/>
        <end position="254"/>
    </location>
</feature>
<feature type="transmembrane region" description="Helical" evidence="2">
    <location>
        <begin position="398"/>
        <end position="417"/>
    </location>
</feature>
<evidence type="ECO:0000313" key="7">
    <source>
        <dbReference type="Proteomes" id="UP001596483"/>
    </source>
</evidence>
<dbReference type="Pfam" id="PF09972">
    <property type="entry name" value="DUF2207"/>
    <property type="match status" value="1"/>
</dbReference>
<proteinExistence type="predicted"/>
<sequence length="561" mass="60833">MTQVIRIILMAGFLLFLFPGAAFAVEFEITDSRIKAETDKDGTVNVTEFHTYQFDGEFSGVTRMLVPKEGTAVSGFSALEDGQPLRTVKDGELYKVFRGGEDENITVELRYVIEGAVTRYEDGAEFYWPFFDDRNESDYGNMMITVVPPEPSSGTELIGYDAAAGTGTLESDGSARFDLGHVGSGQNGDIRVVFDAALFPSLNAVPGTIRDTIAAERKRLAVEQEAAEARHQTAVLIGNIMLPAAILLLLGIFLKEWNLSRRKSAEARREAEASGFMTPKEIISMPAVMQFMSPAIDTGPERLSAALLDLIRKGQVVQVSETRFAETGKAPDHQHEEIFRSFLFDSFGDGNGGFDLEELKRRTEDDEQAGEYSSRIAEWSGTVSQEVKEAGLREAHPGTSVLLALTGSVLAGTAIYFAMGEAWIHLIIAIPLALAALIGAAFYRPLSDTGRLLREQWQVFAGQFKNARAEEWTSLPREDRLRGYIYAIGTKNKDIDLPFAKFADTRQSSSDTPPAVIVYDPLIMNRSFAVAGEHAAYSSSASSSSSSGGGTGGGGGGSGAF</sequence>
<evidence type="ECO:0000259" key="5">
    <source>
        <dbReference type="Pfam" id="PF20990"/>
    </source>
</evidence>
<feature type="transmembrane region" description="Helical" evidence="2">
    <location>
        <begin position="423"/>
        <end position="443"/>
    </location>
</feature>
<keyword evidence="2" id="KW-0472">Membrane</keyword>
<dbReference type="RefSeq" id="WP_157293640.1">
    <property type="nucleotide sequence ID" value="NZ_JBHTCT010000005.1"/>
</dbReference>
<keyword evidence="3" id="KW-0732">Signal</keyword>
<evidence type="ECO:0000256" key="1">
    <source>
        <dbReference type="SAM" id="MobiDB-lite"/>
    </source>
</evidence>
<dbReference type="EMBL" id="JBHTCT010000005">
    <property type="protein sequence ID" value="MFC7363895.1"/>
    <property type="molecule type" value="Genomic_DNA"/>
</dbReference>
<keyword evidence="2" id="KW-1133">Transmembrane helix</keyword>
<evidence type="ECO:0000256" key="2">
    <source>
        <dbReference type="SAM" id="Phobius"/>
    </source>
</evidence>
<feature type="signal peptide" evidence="3">
    <location>
        <begin position="1"/>
        <end position="24"/>
    </location>
</feature>
<dbReference type="InterPro" id="IPR018702">
    <property type="entry name" value="DUF2207"/>
</dbReference>
<keyword evidence="2" id="KW-0812">Transmembrane</keyword>
<dbReference type="Proteomes" id="UP001596483">
    <property type="component" value="Unassembled WGS sequence"/>
</dbReference>
<evidence type="ECO:0000259" key="4">
    <source>
        <dbReference type="Pfam" id="PF09972"/>
    </source>
</evidence>
<feature type="chain" id="PRO_5046714635" evidence="3">
    <location>
        <begin position="25"/>
        <end position="561"/>
    </location>
</feature>
<evidence type="ECO:0000313" key="6">
    <source>
        <dbReference type="EMBL" id="MFC7363895.1"/>
    </source>
</evidence>
<feature type="compositionally biased region" description="Gly residues" evidence="1">
    <location>
        <begin position="547"/>
        <end position="561"/>
    </location>
</feature>
<accession>A0ABW2NDD2</accession>
<reference evidence="7" key="1">
    <citation type="journal article" date="2019" name="Int. J. Syst. Evol. Microbiol.">
        <title>The Global Catalogue of Microorganisms (GCM) 10K type strain sequencing project: providing services to taxonomists for standard genome sequencing and annotation.</title>
        <authorList>
            <consortium name="The Broad Institute Genomics Platform"/>
            <consortium name="The Broad Institute Genome Sequencing Center for Infectious Disease"/>
            <person name="Wu L."/>
            <person name="Ma J."/>
        </authorList>
    </citation>
    <scope>NUCLEOTIDE SEQUENCE [LARGE SCALE GENOMIC DNA]</scope>
    <source>
        <strain evidence="7">JCM 4738</strain>
    </source>
</reference>
<gene>
    <name evidence="6" type="ORF">ACFQQH_01810</name>
</gene>
<evidence type="ECO:0000256" key="3">
    <source>
        <dbReference type="SAM" id="SignalP"/>
    </source>
</evidence>
<feature type="region of interest" description="Disordered" evidence="1">
    <location>
        <begin position="539"/>
        <end position="561"/>
    </location>
</feature>
<organism evidence="6 7">
    <name type="scientific">Bhargavaea changchunensis</name>
    <dbReference type="NCBI Taxonomy" id="2134037"/>
    <lineage>
        <taxon>Bacteria</taxon>
        <taxon>Bacillati</taxon>
        <taxon>Bacillota</taxon>
        <taxon>Bacilli</taxon>
        <taxon>Bacillales</taxon>
        <taxon>Caryophanaceae</taxon>
        <taxon>Bhargavaea</taxon>
    </lineage>
</organism>
<dbReference type="Pfam" id="PF20990">
    <property type="entry name" value="DUF2207_C"/>
    <property type="match status" value="1"/>
</dbReference>
<comment type="caution">
    <text evidence="6">The sequence shown here is derived from an EMBL/GenBank/DDBJ whole genome shotgun (WGS) entry which is preliminary data.</text>
</comment>
<dbReference type="InterPro" id="IPR048389">
    <property type="entry name" value="YciQ-like_C"/>
</dbReference>
<keyword evidence="7" id="KW-1185">Reference proteome</keyword>
<feature type="domain" description="Predicted membrane protein YciQ-like C-terminal" evidence="5">
    <location>
        <begin position="286"/>
        <end position="460"/>
    </location>
</feature>
<name>A0ABW2NDD2_9BACL</name>
<protein>
    <submittedName>
        <fullName evidence="6">DUF2207 domain-containing protein</fullName>
    </submittedName>
</protein>
<feature type="domain" description="DUF2207" evidence="4">
    <location>
        <begin position="28"/>
        <end position="194"/>
    </location>
</feature>